<feature type="domain" description="Response regulatory" evidence="18">
    <location>
        <begin position="475"/>
        <end position="589"/>
    </location>
</feature>
<evidence type="ECO:0000313" key="20">
    <source>
        <dbReference type="Proteomes" id="UP000510822"/>
    </source>
</evidence>
<dbReference type="KEGG" id="cfon:HZU75_04845"/>
<keyword evidence="9" id="KW-0067">ATP-binding</keyword>
<dbReference type="CDD" id="cd00082">
    <property type="entry name" value="HisKA"/>
    <property type="match status" value="1"/>
</dbReference>
<dbReference type="Proteomes" id="UP000510822">
    <property type="component" value="Chromosome"/>
</dbReference>
<dbReference type="SMART" id="SM00388">
    <property type="entry name" value="HisKA"/>
    <property type="match status" value="1"/>
</dbReference>
<dbReference type="SMART" id="SM00448">
    <property type="entry name" value="REC"/>
    <property type="match status" value="1"/>
</dbReference>
<gene>
    <name evidence="19" type="ORF">HZU75_04845</name>
</gene>
<dbReference type="PROSITE" id="PS50110">
    <property type="entry name" value="RESPONSE_REGULATORY"/>
    <property type="match status" value="1"/>
</dbReference>
<dbReference type="FunFam" id="1.10.287.130:FF:000004">
    <property type="entry name" value="Ethylene receptor 1"/>
    <property type="match status" value="1"/>
</dbReference>
<evidence type="ECO:0000256" key="9">
    <source>
        <dbReference type="ARBA" id="ARBA00022840"/>
    </source>
</evidence>
<keyword evidence="4 15" id="KW-0597">Phosphoprotein</keyword>
<dbReference type="EMBL" id="CP058952">
    <property type="protein sequence ID" value="QLI80906.1"/>
    <property type="molecule type" value="Genomic_DNA"/>
</dbReference>
<evidence type="ECO:0000256" key="11">
    <source>
        <dbReference type="ARBA" id="ARBA00023012"/>
    </source>
</evidence>
<feature type="transmembrane region" description="Helical" evidence="16">
    <location>
        <begin position="130"/>
        <end position="149"/>
    </location>
</feature>
<dbReference type="InterPro" id="IPR011006">
    <property type="entry name" value="CheY-like_superfamily"/>
</dbReference>
<dbReference type="EC" id="2.7.13.3" evidence="3"/>
<evidence type="ECO:0000256" key="13">
    <source>
        <dbReference type="ARBA" id="ARBA00058004"/>
    </source>
</evidence>
<dbReference type="PRINTS" id="PR00344">
    <property type="entry name" value="BCTRLSENSOR"/>
</dbReference>
<evidence type="ECO:0000256" key="1">
    <source>
        <dbReference type="ARBA" id="ARBA00000085"/>
    </source>
</evidence>
<dbReference type="InterPro" id="IPR005467">
    <property type="entry name" value="His_kinase_dom"/>
</dbReference>
<sequence length="590" mass="63898">MTAANSFIQQLSASPMDNVRNAAVLERITKLVYRSAVPGQVICLLTALVLAAAHYNHIDSRLLLLWIALTWGVAFWRLRCAQQYASQKLPADIDFAYWNRRFCTGVNVTAAVWGCGGFLLMQGAPDSTRLFTAFVLSGLVSGAVPILGAQYSALRNFAILILTPVFLAALLGSGELDNVLAAMCFMYMVVVIKGVRHYNEAIVEGILLELEQKQLVAELEQARNTAEAASLAKTHFIANVSHEIRTPMNGIVGMAHVLAQSELSPAQRRDLAVIQSSSDLLLALVNDVLDISKIESDQFELKKQNFNLIELLQDTRAMFALAAKEKGIDLVLSLPDNAAPLRYGDVTRLQQVLVNLVGNAVKFTAAGQVRLDCVVQADEVSVCVSDTGIGIAQERLPHIFDAFVQADGSLSRQYGGTGLGLTIARKLVNFLGGQLAVASELGKGTQFFFKVNLPVVNEPASAVVTAAIPSVSRLTILLAEDNPTNRLVATKILEAAGHTVLSAENGEQAVQMQLQHEFDLILMDMQMPIMDGLEATRLIRQQGSKIPIIALTANALEADRKACFQVGMNGFMTKPIRPEQLHAVIASSLI</sequence>
<dbReference type="SMART" id="SM00387">
    <property type="entry name" value="HATPase_c"/>
    <property type="match status" value="1"/>
</dbReference>
<evidence type="ECO:0000256" key="4">
    <source>
        <dbReference type="ARBA" id="ARBA00022553"/>
    </source>
</evidence>
<evidence type="ECO:0000256" key="5">
    <source>
        <dbReference type="ARBA" id="ARBA00022679"/>
    </source>
</evidence>
<dbReference type="SUPFAM" id="SSF52172">
    <property type="entry name" value="CheY-like"/>
    <property type="match status" value="1"/>
</dbReference>
<evidence type="ECO:0000256" key="3">
    <source>
        <dbReference type="ARBA" id="ARBA00012438"/>
    </source>
</evidence>
<dbReference type="InterPro" id="IPR003594">
    <property type="entry name" value="HATPase_dom"/>
</dbReference>
<keyword evidence="7" id="KW-0547">Nucleotide-binding</keyword>
<dbReference type="InterPro" id="IPR004358">
    <property type="entry name" value="Sig_transdc_His_kin-like_C"/>
</dbReference>
<feature type="transmembrane region" description="Helical" evidence="16">
    <location>
        <begin position="62"/>
        <end position="81"/>
    </location>
</feature>
<proteinExistence type="predicted"/>
<name>A0A7D5ZBJ1_9NEIS</name>
<dbReference type="InterPro" id="IPR003661">
    <property type="entry name" value="HisK_dim/P_dom"/>
</dbReference>
<keyword evidence="5" id="KW-0808">Transferase</keyword>
<keyword evidence="20" id="KW-1185">Reference proteome</keyword>
<evidence type="ECO:0000256" key="7">
    <source>
        <dbReference type="ARBA" id="ARBA00022741"/>
    </source>
</evidence>
<keyword evidence="8" id="KW-0418">Kinase</keyword>
<dbReference type="InterPro" id="IPR036097">
    <property type="entry name" value="HisK_dim/P_sf"/>
</dbReference>
<comment type="catalytic activity">
    <reaction evidence="1">
        <text>ATP + protein L-histidine = ADP + protein N-phospho-L-histidine.</text>
        <dbReference type="EC" id="2.7.13.3"/>
    </reaction>
</comment>
<evidence type="ECO:0000256" key="15">
    <source>
        <dbReference type="PROSITE-ProRule" id="PRU00169"/>
    </source>
</evidence>
<dbReference type="InterPro" id="IPR036890">
    <property type="entry name" value="HATPase_C_sf"/>
</dbReference>
<evidence type="ECO:0000256" key="6">
    <source>
        <dbReference type="ARBA" id="ARBA00022692"/>
    </source>
</evidence>
<comment type="function">
    <text evidence="13">Member of the two-component regulatory system BvgS/BvgA. Phosphorylates BvgA via a four-step phosphorelay in response to environmental signals.</text>
</comment>
<dbReference type="Gene3D" id="1.10.287.130">
    <property type="match status" value="1"/>
</dbReference>
<dbReference type="GO" id="GO:0000155">
    <property type="term" value="F:phosphorelay sensor kinase activity"/>
    <property type="evidence" value="ECO:0007669"/>
    <property type="project" value="InterPro"/>
</dbReference>
<reference evidence="19 20" key="1">
    <citation type="journal article" date="2016" name="Int. J. Syst. Evol. Microbiol.">
        <title>Chitinibacter fontanus sp. nov., isolated from a spring.</title>
        <authorList>
            <person name="Sheu S.Y."/>
            <person name="Li Y.S."/>
            <person name="Young C.C."/>
            <person name="Chen W.M."/>
        </authorList>
    </citation>
    <scope>NUCLEOTIDE SEQUENCE [LARGE SCALE GENOMIC DNA]</scope>
    <source>
        <strain evidence="19 20">STM-7</strain>
    </source>
</reference>
<dbReference type="SUPFAM" id="SSF47384">
    <property type="entry name" value="Homodimeric domain of signal transducing histidine kinase"/>
    <property type="match status" value="1"/>
</dbReference>
<feature type="transmembrane region" description="Helical" evidence="16">
    <location>
        <begin position="156"/>
        <end position="173"/>
    </location>
</feature>
<organism evidence="19 20">
    <name type="scientific">Chitinibacter fontanus</name>
    <dbReference type="NCBI Taxonomy" id="1737446"/>
    <lineage>
        <taxon>Bacteria</taxon>
        <taxon>Pseudomonadati</taxon>
        <taxon>Pseudomonadota</taxon>
        <taxon>Betaproteobacteria</taxon>
        <taxon>Neisseriales</taxon>
        <taxon>Chitinibacteraceae</taxon>
        <taxon>Chitinibacter</taxon>
    </lineage>
</organism>
<dbReference type="Gene3D" id="3.30.565.10">
    <property type="entry name" value="Histidine kinase-like ATPase, C-terminal domain"/>
    <property type="match status" value="1"/>
</dbReference>
<feature type="transmembrane region" description="Helical" evidence="16">
    <location>
        <begin position="37"/>
        <end position="56"/>
    </location>
</feature>
<dbReference type="Pfam" id="PF02518">
    <property type="entry name" value="HATPase_c"/>
    <property type="match status" value="1"/>
</dbReference>
<dbReference type="RefSeq" id="WP_180308040.1">
    <property type="nucleotide sequence ID" value="NZ_CP058952.1"/>
</dbReference>
<dbReference type="PANTHER" id="PTHR45339:SF1">
    <property type="entry name" value="HYBRID SIGNAL TRANSDUCTION HISTIDINE KINASE J"/>
    <property type="match status" value="1"/>
</dbReference>
<dbReference type="FunFam" id="3.30.565.10:FF:000010">
    <property type="entry name" value="Sensor histidine kinase RcsC"/>
    <property type="match status" value="1"/>
</dbReference>
<keyword evidence="11" id="KW-0902">Two-component regulatory system</keyword>
<evidence type="ECO:0000256" key="10">
    <source>
        <dbReference type="ARBA" id="ARBA00022989"/>
    </source>
</evidence>
<feature type="transmembrane region" description="Helical" evidence="16">
    <location>
        <begin position="102"/>
        <end position="124"/>
    </location>
</feature>
<dbReference type="PANTHER" id="PTHR45339">
    <property type="entry name" value="HYBRID SIGNAL TRANSDUCTION HISTIDINE KINASE J"/>
    <property type="match status" value="1"/>
</dbReference>
<keyword evidence="6 16" id="KW-0812">Transmembrane</keyword>
<accession>A0A7D5ZBJ1</accession>
<dbReference type="GO" id="GO:0016020">
    <property type="term" value="C:membrane"/>
    <property type="evidence" value="ECO:0007669"/>
    <property type="project" value="UniProtKB-SubCell"/>
</dbReference>
<dbReference type="AlphaFoldDB" id="A0A7D5ZBJ1"/>
<dbReference type="CDD" id="cd16922">
    <property type="entry name" value="HATPase_EvgS-ArcB-TorS-like"/>
    <property type="match status" value="1"/>
</dbReference>
<evidence type="ECO:0000256" key="12">
    <source>
        <dbReference type="ARBA" id="ARBA00023136"/>
    </source>
</evidence>
<dbReference type="PROSITE" id="PS50109">
    <property type="entry name" value="HIS_KIN"/>
    <property type="match status" value="1"/>
</dbReference>
<feature type="modified residue" description="4-aspartylphosphate" evidence="15">
    <location>
        <position position="524"/>
    </location>
</feature>
<protein>
    <recommendedName>
        <fullName evidence="14">Virulence sensor protein BvgS</fullName>
        <ecNumber evidence="3">2.7.13.3</ecNumber>
    </recommendedName>
</protein>
<evidence type="ECO:0000256" key="16">
    <source>
        <dbReference type="SAM" id="Phobius"/>
    </source>
</evidence>
<keyword evidence="10 16" id="KW-1133">Transmembrane helix</keyword>
<feature type="domain" description="Histidine kinase" evidence="17">
    <location>
        <begin position="239"/>
        <end position="455"/>
    </location>
</feature>
<evidence type="ECO:0000256" key="2">
    <source>
        <dbReference type="ARBA" id="ARBA00004370"/>
    </source>
</evidence>
<dbReference type="SUPFAM" id="SSF55874">
    <property type="entry name" value="ATPase domain of HSP90 chaperone/DNA topoisomerase II/histidine kinase"/>
    <property type="match status" value="1"/>
</dbReference>
<dbReference type="Pfam" id="PF00072">
    <property type="entry name" value="Response_reg"/>
    <property type="match status" value="1"/>
</dbReference>
<evidence type="ECO:0000256" key="8">
    <source>
        <dbReference type="ARBA" id="ARBA00022777"/>
    </source>
</evidence>
<comment type="subcellular location">
    <subcellularLocation>
        <location evidence="2">Membrane</location>
    </subcellularLocation>
</comment>
<evidence type="ECO:0000313" key="19">
    <source>
        <dbReference type="EMBL" id="QLI80906.1"/>
    </source>
</evidence>
<dbReference type="InterPro" id="IPR001789">
    <property type="entry name" value="Sig_transdc_resp-reg_receiver"/>
</dbReference>
<evidence type="ECO:0000256" key="14">
    <source>
        <dbReference type="ARBA" id="ARBA00070152"/>
    </source>
</evidence>
<dbReference type="GO" id="GO:0005524">
    <property type="term" value="F:ATP binding"/>
    <property type="evidence" value="ECO:0007669"/>
    <property type="project" value="UniProtKB-KW"/>
</dbReference>
<keyword evidence="12 16" id="KW-0472">Membrane</keyword>
<evidence type="ECO:0000259" key="17">
    <source>
        <dbReference type="PROSITE" id="PS50109"/>
    </source>
</evidence>
<dbReference type="Pfam" id="PF00512">
    <property type="entry name" value="HisKA"/>
    <property type="match status" value="1"/>
</dbReference>
<evidence type="ECO:0000259" key="18">
    <source>
        <dbReference type="PROSITE" id="PS50110"/>
    </source>
</evidence>
<dbReference type="Gene3D" id="3.40.50.2300">
    <property type="match status" value="1"/>
</dbReference>
<dbReference type="CDD" id="cd17546">
    <property type="entry name" value="REC_hyHK_CKI1_RcsC-like"/>
    <property type="match status" value="1"/>
</dbReference>